<evidence type="ECO:0000256" key="9">
    <source>
        <dbReference type="ARBA" id="ARBA00025162"/>
    </source>
</evidence>
<dbReference type="InterPro" id="IPR036925">
    <property type="entry name" value="TIF_IF2_dom3_sf"/>
</dbReference>
<accession>A0A8C6U6W2</accession>
<dbReference type="FunFam" id="3.40.50.10050:FF:000001">
    <property type="entry name" value="Translation initiation factor IF-2"/>
    <property type="match status" value="1"/>
</dbReference>
<keyword evidence="7" id="KW-0496">Mitochondrion</keyword>
<dbReference type="Pfam" id="PF00009">
    <property type="entry name" value="GTP_EFTU"/>
    <property type="match status" value="1"/>
</dbReference>
<dbReference type="NCBIfam" id="TIGR00231">
    <property type="entry name" value="small_GTP"/>
    <property type="match status" value="1"/>
</dbReference>
<dbReference type="SUPFAM" id="SSF52540">
    <property type="entry name" value="P-loop containing nucleoside triphosphate hydrolases"/>
    <property type="match status" value="1"/>
</dbReference>
<sequence length="673" mass="74870">MALVHRGAWRLVTPLLRVARTNPALFLQRRHASKQFKDQKKELKPKPKINKQKVEIKQKMTVKELARAMNRDFDHVVEALLNTSVDVDELEPDSVLDQVWVKEVVSRSGMKFRWAKLSETRELQESQPVTPPPVVTIMGHVDHGKTTLLDSLRKSQIVATEAGGITQHIGAFSVQLASGEAMTFLDTPGHAAFSSMRARGASATDIVVLVVAADDGVMEQTVESIRHARTAGVPIIVAVNKCDKPQADPERVKKELLSHDVICEEFGGDIQAIHVSALQGDGLVELTEAVVALAEVLELKAEPDGLMEGLVIESRNDKGKGPVSTALVQRGALRRGAVLVSGRAWAKVRFMFDENDSVLKEAGPSRPVQVSGWRELPSAGEEILEVETEQRAREVVAYRQYLDEQQRLSEDQRTIAANREAHLQEYREQREELGHLSWRQRRRALYQKNKDAFALRPKEWGQEEADPGDVDGSVETLLNVLDSYDAQDECELKLIHFGTGDITETDVNLAHTFSGSVYGFNVAVPRPVQQVALKKDVPLRLHSVIYKLIEELQQELSLKRPPITTETILGEANVLMIFEVSEGKKKVPVAGCRVQRGVLDKKHSFRVLRGKQVLWEGSLSALKHHKDEVSSVKVGMDCGLSADGNVDFSPGDIVQCYEQQDRPQTTSWTPPGF</sequence>
<dbReference type="PANTHER" id="PTHR43381:SF20">
    <property type="entry name" value="TRANSLATION INITIATION FACTOR IF-2, MITOCHONDRIAL"/>
    <property type="match status" value="1"/>
</dbReference>
<protein>
    <recommendedName>
        <fullName evidence="10">Translation initiation factor IF-2, mitochondrial</fullName>
    </recommendedName>
</protein>
<evidence type="ECO:0000256" key="1">
    <source>
        <dbReference type="ARBA" id="ARBA00004173"/>
    </source>
</evidence>
<dbReference type="InterPro" id="IPR015760">
    <property type="entry name" value="TIF_IF2"/>
</dbReference>
<dbReference type="HAMAP" id="MF_00100_B">
    <property type="entry name" value="IF_2_B"/>
    <property type="match status" value="1"/>
</dbReference>
<keyword evidence="13" id="KW-1185">Reference proteome</keyword>
<dbReference type="Ensembl" id="ENSNMLT00000031792.1">
    <property type="protein sequence ID" value="ENSNMLP00000028472.1"/>
    <property type="gene ID" value="ENSNMLG00000018106.1"/>
</dbReference>
<reference evidence="12" key="2">
    <citation type="submission" date="2025-09" db="UniProtKB">
        <authorList>
            <consortium name="Ensembl"/>
        </authorList>
    </citation>
    <scope>IDENTIFICATION</scope>
</reference>
<dbReference type="Gene3D" id="3.40.50.10050">
    <property type="entry name" value="Translation initiation factor IF- 2, domain 3"/>
    <property type="match status" value="1"/>
</dbReference>
<dbReference type="GO" id="GO:0003743">
    <property type="term" value="F:translation initiation factor activity"/>
    <property type="evidence" value="ECO:0007669"/>
    <property type="project" value="UniProtKB-KW"/>
</dbReference>
<evidence type="ECO:0000256" key="6">
    <source>
        <dbReference type="ARBA" id="ARBA00022946"/>
    </source>
</evidence>
<dbReference type="GO" id="GO:0005525">
    <property type="term" value="F:GTP binding"/>
    <property type="evidence" value="ECO:0007669"/>
    <property type="project" value="UniProtKB-KW"/>
</dbReference>
<dbReference type="InterPro" id="IPR027417">
    <property type="entry name" value="P-loop_NTPase"/>
</dbReference>
<organism evidence="12 13">
    <name type="scientific">Neogobius melanostomus</name>
    <name type="common">round goby</name>
    <dbReference type="NCBI Taxonomy" id="47308"/>
    <lineage>
        <taxon>Eukaryota</taxon>
        <taxon>Metazoa</taxon>
        <taxon>Chordata</taxon>
        <taxon>Craniata</taxon>
        <taxon>Vertebrata</taxon>
        <taxon>Euteleostomi</taxon>
        <taxon>Actinopterygii</taxon>
        <taxon>Neopterygii</taxon>
        <taxon>Teleostei</taxon>
        <taxon>Neoteleostei</taxon>
        <taxon>Acanthomorphata</taxon>
        <taxon>Gobiaria</taxon>
        <taxon>Gobiiformes</taxon>
        <taxon>Gobioidei</taxon>
        <taxon>Gobiidae</taxon>
        <taxon>Benthophilinae</taxon>
        <taxon>Neogobiini</taxon>
        <taxon>Neogobius</taxon>
    </lineage>
</organism>
<dbReference type="InterPro" id="IPR053905">
    <property type="entry name" value="EF-G-like_DII"/>
</dbReference>
<dbReference type="Proteomes" id="UP000694523">
    <property type="component" value="Unplaced"/>
</dbReference>
<evidence type="ECO:0000256" key="5">
    <source>
        <dbReference type="ARBA" id="ARBA00022917"/>
    </source>
</evidence>
<dbReference type="SUPFAM" id="SSF52156">
    <property type="entry name" value="Initiation factor IF2/eIF5b, domain 3"/>
    <property type="match status" value="1"/>
</dbReference>
<evidence type="ECO:0000256" key="8">
    <source>
        <dbReference type="ARBA" id="ARBA00023134"/>
    </source>
</evidence>
<dbReference type="PROSITE" id="PS01176">
    <property type="entry name" value="IF2"/>
    <property type="match status" value="1"/>
</dbReference>
<dbReference type="CDD" id="cd03692">
    <property type="entry name" value="mtIF2_IVc"/>
    <property type="match status" value="1"/>
</dbReference>
<evidence type="ECO:0000313" key="13">
    <source>
        <dbReference type="Proteomes" id="UP000694523"/>
    </source>
</evidence>
<dbReference type="FunFam" id="3.40.50.300:FF:000019">
    <property type="entry name" value="Translation initiation factor IF-2"/>
    <property type="match status" value="1"/>
</dbReference>
<dbReference type="AlphaFoldDB" id="A0A8C6U6W2"/>
<dbReference type="InterPro" id="IPR000178">
    <property type="entry name" value="TF_IF2_bacterial-like"/>
</dbReference>
<dbReference type="CDD" id="cd03702">
    <property type="entry name" value="IF2_mtIF2_II"/>
    <property type="match status" value="1"/>
</dbReference>
<dbReference type="InterPro" id="IPR009000">
    <property type="entry name" value="Transl_B-barrel_sf"/>
</dbReference>
<dbReference type="FunFam" id="2.40.30.10:FF:000007">
    <property type="entry name" value="Translation initiation factor IF-2"/>
    <property type="match status" value="1"/>
</dbReference>
<keyword evidence="4" id="KW-0547">Nucleotide-binding</keyword>
<feature type="domain" description="Tr-type G" evidence="11">
    <location>
        <begin position="130"/>
        <end position="300"/>
    </location>
</feature>
<keyword evidence="8" id="KW-0342">GTP-binding</keyword>
<keyword evidence="6" id="KW-0809">Transit peptide</keyword>
<dbReference type="GO" id="GO:0003924">
    <property type="term" value="F:GTPase activity"/>
    <property type="evidence" value="ECO:0007669"/>
    <property type="project" value="InterPro"/>
</dbReference>
<name>A0A8C6U6W2_9GOBI</name>
<dbReference type="InterPro" id="IPR044145">
    <property type="entry name" value="IF2_II"/>
</dbReference>
<proteinExistence type="inferred from homology"/>
<comment type="function">
    <text evidence="9">One of the essential components for the initiation of protein synthesis. Protects formylmethionyl-tRNA from spontaneous hydrolysis and promotes its binding to the 30S ribosomal subunits. Also involved in the hydrolysis of GTP during the formation of the 70S ribosomal complex.</text>
</comment>
<dbReference type="InterPro" id="IPR005225">
    <property type="entry name" value="Small_GTP-bd"/>
</dbReference>
<dbReference type="Gene3D" id="3.40.50.300">
    <property type="entry name" value="P-loop containing nucleotide triphosphate hydrolases"/>
    <property type="match status" value="1"/>
</dbReference>
<evidence type="ECO:0000259" key="11">
    <source>
        <dbReference type="PROSITE" id="PS51722"/>
    </source>
</evidence>
<dbReference type="Gene3D" id="2.40.30.10">
    <property type="entry name" value="Translation factors"/>
    <property type="match status" value="2"/>
</dbReference>
<dbReference type="SUPFAM" id="SSF50447">
    <property type="entry name" value="Translation proteins"/>
    <property type="match status" value="2"/>
</dbReference>
<keyword evidence="5" id="KW-0648">Protein biosynthesis</keyword>
<evidence type="ECO:0000256" key="10">
    <source>
        <dbReference type="ARBA" id="ARBA00044200"/>
    </source>
</evidence>
<dbReference type="PANTHER" id="PTHR43381">
    <property type="entry name" value="TRANSLATION INITIATION FACTOR IF-2-RELATED"/>
    <property type="match status" value="1"/>
</dbReference>
<dbReference type="InterPro" id="IPR023115">
    <property type="entry name" value="TIF_IF2_dom3"/>
</dbReference>
<reference evidence="12" key="1">
    <citation type="submission" date="2025-08" db="UniProtKB">
        <authorList>
            <consortium name="Ensembl"/>
        </authorList>
    </citation>
    <scope>IDENTIFICATION</scope>
</reference>
<evidence type="ECO:0000313" key="12">
    <source>
        <dbReference type="Ensembl" id="ENSNMLP00000028472.1"/>
    </source>
</evidence>
<dbReference type="CDD" id="cd01887">
    <property type="entry name" value="IF2_eIF5B"/>
    <property type="match status" value="1"/>
</dbReference>
<keyword evidence="3" id="KW-0396">Initiation factor</keyword>
<dbReference type="GO" id="GO:0005739">
    <property type="term" value="C:mitochondrion"/>
    <property type="evidence" value="ECO:0007669"/>
    <property type="project" value="UniProtKB-SubCell"/>
</dbReference>
<dbReference type="InterPro" id="IPR000795">
    <property type="entry name" value="T_Tr_GTP-bd_dom"/>
</dbReference>
<comment type="similarity">
    <text evidence="2">Belongs to the TRAFAC class translation factor GTPase superfamily. Classic translation factor GTPase family. IF-2 subfamily.</text>
</comment>
<dbReference type="FunFam" id="2.40.30.10:FF:000008">
    <property type="entry name" value="Translation initiation factor IF-2"/>
    <property type="match status" value="1"/>
</dbReference>
<evidence type="ECO:0000256" key="2">
    <source>
        <dbReference type="ARBA" id="ARBA00007733"/>
    </source>
</evidence>
<dbReference type="PROSITE" id="PS51722">
    <property type="entry name" value="G_TR_2"/>
    <property type="match status" value="1"/>
</dbReference>
<comment type="subcellular location">
    <subcellularLocation>
        <location evidence="1">Mitochondrion</location>
    </subcellularLocation>
</comment>
<evidence type="ECO:0000256" key="3">
    <source>
        <dbReference type="ARBA" id="ARBA00022540"/>
    </source>
</evidence>
<evidence type="ECO:0000256" key="7">
    <source>
        <dbReference type="ARBA" id="ARBA00023128"/>
    </source>
</evidence>
<evidence type="ECO:0000256" key="4">
    <source>
        <dbReference type="ARBA" id="ARBA00022741"/>
    </source>
</evidence>
<dbReference type="Pfam" id="PF22042">
    <property type="entry name" value="EF-G_D2"/>
    <property type="match status" value="1"/>
</dbReference>
<dbReference type="Pfam" id="PF11987">
    <property type="entry name" value="IF-2"/>
    <property type="match status" value="1"/>
</dbReference>